<dbReference type="GO" id="GO:0070181">
    <property type="term" value="F:small ribosomal subunit rRNA binding"/>
    <property type="evidence" value="ECO:0007669"/>
    <property type="project" value="TreeGrafter"/>
</dbReference>
<sequence length="85" mass="9675">MANTKSAQKRILKSKRNRTRNLKYKGNIKKLAKDFKSFISKSKEEAGKALNLLVSAIDKAALKGVIHKNKAARQKSKFQKRFNSK</sequence>
<dbReference type="SUPFAM" id="SSF46992">
    <property type="entry name" value="Ribosomal protein S20"/>
    <property type="match status" value="1"/>
</dbReference>
<evidence type="ECO:0000256" key="6">
    <source>
        <dbReference type="ARBA" id="ARBA00035136"/>
    </source>
</evidence>
<dbReference type="EMBL" id="WPAF01000029">
    <property type="protein sequence ID" value="KAF0133316.1"/>
    <property type="molecule type" value="Genomic_DNA"/>
</dbReference>
<dbReference type="Gene3D" id="1.20.58.110">
    <property type="entry name" value="Ribosomal protein S20"/>
    <property type="match status" value="1"/>
</dbReference>
<dbReference type="GO" id="GO:0005829">
    <property type="term" value="C:cytosol"/>
    <property type="evidence" value="ECO:0007669"/>
    <property type="project" value="TreeGrafter"/>
</dbReference>
<comment type="caution">
    <text evidence="8">The sequence shown here is derived from an EMBL/GenBank/DDBJ whole genome shotgun (WGS) entry which is preliminary data.</text>
</comment>
<dbReference type="InterPro" id="IPR036510">
    <property type="entry name" value="Ribosomal_bS20_sf"/>
</dbReference>
<comment type="similarity">
    <text evidence="1 7">Belongs to the bacterial ribosomal protein bS20 family.</text>
</comment>
<dbReference type="Proteomes" id="UP000488506">
    <property type="component" value="Unassembled WGS sequence"/>
</dbReference>
<keyword evidence="2 7" id="KW-0699">rRNA-binding</keyword>
<dbReference type="Pfam" id="PF01649">
    <property type="entry name" value="Ribosomal_S20p"/>
    <property type="match status" value="1"/>
</dbReference>
<evidence type="ECO:0000256" key="5">
    <source>
        <dbReference type="ARBA" id="ARBA00023274"/>
    </source>
</evidence>
<evidence type="ECO:0000313" key="8">
    <source>
        <dbReference type="EMBL" id="KAF0133316.1"/>
    </source>
</evidence>
<dbReference type="PANTHER" id="PTHR33398:SF1">
    <property type="entry name" value="SMALL RIBOSOMAL SUBUNIT PROTEIN BS20C"/>
    <property type="match status" value="1"/>
</dbReference>
<reference evidence="8 9" key="1">
    <citation type="submission" date="2019-12" db="EMBL/GenBank/DDBJ databases">
        <authorList>
            <person name="Wolfe R."/>
            <person name="Danczak R."/>
            <person name="Wilkins M."/>
        </authorList>
    </citation>
    <scope>NUCLEOTIDE SEQUENCE [LARGE SCALE GENOMIC DNA]</scope>
    <source>
        <strain evidence="8">X2_MaxBin.013</strain>
    </source>
</reference>
<dbReference type="GO" id="GO:0003735">
    <property type="term" value="F:structural constituent of ribosome"/>
    <property type="evidence" value="ECO:0007669"/>
    <property type="project" value="InterPro"/>
</dbReference>
<dbReference type="InterPro" id="IPR002583">
    <property type="entry name" value="Ribosomal_bS20"/>
</dbReference>
<accession>A0A833L2W0</accession>
<dbReference type="AlphaFoldDB" id="A0A833L2W0"/>
<keyword evidence="3 7" id="KW-0694">RNA-binding</keyword>
<dbReference type="GO" id="GO:0006412">
    <property type="term" value="P:translation"/>
    <property type="evidence" value="ECO:0007669"/>
    <property type="project" value="UniProtKB-UniRule"/>
</dbReference>
<organism evidence="8 9">
    <name type="scientific">Candidatus Saganbacteria bacterium</name>
    <dbReference type="NCBI Taxonomy" id="2575572"/>
    <lineage>
        <taxon>Bacteria</taxon>
        <taxon>Bacillati</taxon>
        <taxon>Saganbacteria</taxon>
    </lineage>
</organism>
<evidence type="ECO:0000256" key="1">
    <source>
        <dbReference type="ARBA" id="ARBA00007634"/>
    </source>
</evidence>
<proteinExistence type="inferred from homology"/>
<evidence type="ECO:0000313" key="9">
    <source>
        <dbReference type="Proteomes" id="UP000488506"/>
    </source>
</evidence>
<name>A0A833L2W0_UNCSA</name>
<dbReference type="HAMAP" id="MF_00500">
    <property type="entry name" value="Ribosomal_bS20"/>
    <property type="match status" value="1"/>
</dbReference>
<protein>
    <recommendedName>
        <fullName evidence="6 7">Small ribosomal subunit protein bS20</fullName>
    </recommendedName>
</protein>
<keyword evidence="4 7" id="KW-0689">Ribosomal protein</keyword>
<keyword evidence="5 7" id="KW-0687">Ribonucleoprotein</keyword>
<dbReference type="PANTHER" id="PTHR33398">
    <property type="entry name" value="30S RIBOSOMAL PROTEIN S20"/>
    <property type="match status" value="1"/>
</dbReference>
<evidence type="ECO:0000256" key="4">
    <source>
        <dbReference type="ARBA" id="ARBA00022980"/>
    </source>
</evidence>
<dbReference type="GO" id="GO:0015935">
    <property type="term" value="C:small ribosomal subunit"/>
    <property type="evidence" value="ECO:0007669"/>
    <property type="project" value="TreeGrafter"/>
</dbReference>
<comment type="function">
    <text evidence="7">Binds directly to 16S ribosomal RNA.</text>
</comment>
<evidence type="ECO:0000256" key="3">
    <source>
        <dbReference type="ARBA" id="ARBA00022884"/>
    </source>
</evidence>
<evidence type="ECO:0000256" key="2">
    <source>
        <dbReference type="ARBA" id="ARBA00022730"/>
    </source>
</evidence>
<evidence type="ECO:0000256" key="7">
    <source>
        <dbReference type="HAMAP-Rule" id="MF_00500"/>
    </source>
</evidence>
<dbReference type="NCBIfam" id="TIGR00029">
    <property type="entry name" value="S20"/>
    <property type="match status" value="1"/>
</dbReference>
<gene>
    <name evidence="7" type="primary">rpsT</name>
    <name evidence="8" type="ORF">FD145_1334</name>
</gene>